<reference evidence="2 3" key="1">
    <citation type="submission" date="2016-07" db="EMBL/GenBank/DDBJ databases">
        <title>Pervasive Adenine N6-methylation of Active Genes in Fungi.</title>
        <authorList>
            <consortium name="DOE Joint Genome Institute"/>
            <person name="Mondo S.J."/>
            <person name="Dannebaum R.O."/>
            <person name="Kuo R.C."/>
            <person name="Labutti K."/>
            <person name="Haridas S."/>
            <person name="Kuo A."/>
            <person name="Salamov A."/>
            <person name="Ahrendt S.R."/>
            <person name="Lipzen A."/>
            <person name="Sullivan W."/>
            <person name="Andreopoulos W.B."/>
            <person name="Clum A."/>
            <person name="Lindquist E."/>
            <person name="Daum C."/>
            <person name="Ramamoorthy G.K."/>
            <person name="Gryganskyi A."/>
            <person name="Culley D."/>
            <person name="Magnuson J.K."/>
            <person name="James T.Y."/>
            <person name="O'Malley M.A."/>
            <person name="Stajich J.E."/>
            <person name="Spatafora J.W."/>
            <person name="Visel A."/>
            <person name="Grigoriev I.V."/>
        </authorList>
    </citation>
    <scope>NUCLEOTIDE SEQUENCE [LARGE SCALE GENOMIC DNA]</scope>
    <source>
        <strain evidence="2 3">NRRL 3116</strain>
    </source>
</reference>
<organism evidence="2 3">
    <name type="scientific">Lobosporangium transversale</name>
    <dbReference type="NCBI Taxonomy" id="64571"/>
    <lineage>
        <taxon>Eukaryota</taxon>
        <taxon>Fungi</taxon>
        <taxon>Fungi incertae sedis</taxon>
        <taxon>Mucoromycota</taxon>
        <taxon>Mortierellomycotina</taxon>
        <taxon>Mortierellomycetes</taxon>
        <taxon>Mortierellales</taxon>
        <taxon>Mortierellaceae</taxon>
        <taxon>Lobosporangium</taxon>
    </lineage>
</organism>
<protein>
    <submittedName>
        <fullName evidence="2">Uncharacterized protein</fullName>
    </submittedName>
</protein>
<feature type="chain" id="PRO_5010996019" evidence="1">
    <location>
        <begin position="22"/>
        <end position="112"/>
    </location>
</feature>
<dbReference type="RefSeq" id="XP_021885474.1">
    <property type="nucleotide sequence ID" value="XM_022022796.1"/>
</dbReference>
<comment type="caution">
    <text evidence="2">The sequence shown here is derived from an EMBL/GenBank/DDBJ whole genome shotgun (WGS) entry which is preliminary data.</text>
</comment>
<sequence length="112" mass="12923">MTLIMWQHLFVVLPFSSSVTTDPILPYDVNSHQSLLMNSFPSQNNNIFQWSELSNAVNIIHLLEHVHLLRPPRSQSSSPTLVNQSLNCVEINRQEAKTSSFYKKEKKKLQCQ</sequence>
<dbReference type="AlphaFoldDB" id="A0A1Y2H194"/>
<dbReference type="EMBL" id="MCFF01000003">
    <property type="protein sequence ID" value="ORZ27771.1"/>
    <property type="molecule type" value="Genomic_DNA"/>
</dbReference>
<proteinExistence type="predicted"/>
<keyword evidence="3" id="KW-1185">Reference proteome</keyword>
<keyword evidence="1" id="KW-0732">Signal</keyword>
<gene>
    <name evidence="2" type="ORF">BCR41DRAFT_345868</name>
</gene>
<name>A0A1Y2H194_9FUNG</name>
<dbReference type="InParanoid" id="A0A1Y2H194"/>
<dbReference type="GeneID" id="33564640"/>
<evidence type="ECO:0000313" key="3">
    <source>
        <dbReference type="Proteomes" id="UP000193648"/>
    </source>
</evidence>
<dbReference type="Proteomes" id="UP000193648">
    <property type="component" value="Unassembled WGS sequence"/>
</dbReference>
<evidence type="ECO:0000256" key="1">
    <source>
        <dbReference type="SAM" id="SignalP"/>
    </source>
</evidence>
<accession>A0A1Y2H194</accession>
<feature type="signal peptide" evidence="1">
    <location>
        <begin position="1"/>
        <end position="21"/>
    </location>
</feature>
<evidence type="ECO:0000313" key="2">
    <source>
        <dbReference type="EMBL" id="ORZ27771.1"/>
    </source>
</evidence>